<keyword evidence="3" id="KW-1185">Reference proteome</keyword>
<dbReference type="Proteomes" id="UP001316184">
    <property type="component" value="Chromosome"/>
</dbReference>
<proteinExistence type="predicted"/>
<dbReference type="RefSeq" id="WP_232398049.1">
    <property type="nucleotide sequence ID" value="NZ_CP102173.1"/>
</dbReference>
<dbReference type="PANTHER" id="PTHR43646:SF3">
    <property type="entry name" value="SLR1566 PROTEIN"/>
    <property type="match status" value="1"/>
</dbReference>
<dbReference type="InterPro" id="IPR029044">
    <property type="entry name" value="Nucleotide-diphossugar_trans"/>
</dbReference>
<feature type="domain" description="Glycosyltransferase 2-like" evidence="1">
    <location>
        <begin position="45"/>
        <end position="165"/>
    </location>
</feature>
<dbReference type="Pfam" id="PF00535">
    <property type="entry name" value="Glycos_transf_2"/>
    <property type="match status" value="1"/>
</dbReference>
<dbReference type="CDD" id="cd00761">
    <property type="entry name" value="Glyco_tranf_GTA_type"/>
    <property type="match status" value="1"/>
</dbReference>
<protein>
    <submittedName>
        <fullName evidence="2">Glycosyltransferase</fullName>
    </submittedName>
</protein>
<dbReference type="Gene3D" id="3.90.550.10">
    <property type="entry name" value="Spore Coat Polysaccharide Biosynthesis Protein SpsA, Chain A"/>
    <property type="match status" value="1"/>
</dbReference>
<evidence type="ECO:0000313" key="2">
    <source>
        <dbReference type="EMBL" id="UUP14225.1"/>
    </source>
</evidence>
<dbReference type="EMBL" id="CP102173">
    <property type="protein sequence ID" value="UUP14225.1"/>
    <property type="molecule type" value="Genomic_DNA"/>
</dbReference>
<reference evidence="2 3" key="1">
    <citation type="submission" date="2022-08" db="EMBL/GenBank/DDBJ databases">
        <title>novel species in genus Aeromicrobium.</title>
        <authorList>
            <person name="Ye L."/>
        </authorList>
    </citation>
    <scope>NUCLEOTIDE SEQUENCE [LARGE SCALE GENOMIC DNA]</scope>
    <source>
        <strain evidence="3">zg-Y1379</strain>
    </source>
</reference>
<organism evidence="2 3">
    <name type="scientific">Aeromicrobium wangtongii</name>
    <dbReference type="NCBI Taxonomy" id="2969247"/>
    <lineage>
        <taxon>Bacteria</taxon>
        <taxon>Bacillati</taxon>
        <taxon>Actinomycetota</taxon>
        <taxon>Actinomycetes</taxon>
        <taxon>Propionibacteriales</taxon>
        <taxon>Nocardioidaceae</taxon>
        <taxon>Aeromicrobium</taxon>
    </lineage>
</organism>
<evidence type="ECO:0000313" key="3">
    <source>
        <dbReference type="Proteomes" id="UP001316184"/>
    </source>
</evidence>
<dbReference type="InterPro" id="IPR001173">
    <property type="entry name" value="Glyco_trans_2-like"/>
</dbReference>
<sequence length="375" mass="39091">MSGPDVLARAGAALSLASLGLVAHNLRVIRTPDLDAPAPTEHIAVLLPVRDEASQVRTCVEAVLRAADSCAGPVDVLVLDDGSTDGTAEILADLAASDERLTVLTGAPLPPGWLGKPWACHQLAAAAAPDTRVLVLVDADVTLRPAALSATVDLLRSSGLDLVCPYPRQLATTWSERLVQPLLQWSWMSTLPLRPAERSGRPSMSAANGQLLCVDAAAYRLAGGHAAVRDEVLEDIALLRAVKRSGGRGVVADGTAVATCRMYDGWPALRDGYGKSLWSAFGSPGAAAGVLALLMLVHVGPPVAALRGSRAGLVGYAASVAARALVARRTGGRVTDAWAHPASVLLLEALVVDSFRRRRRGTLQWKGRAVAPGRA</sequence>
<evidence type="ECO:0000259" key="1">
    <source>
        <dbReference type="Pfam" id="PF00535"/>
    </source>
</evidence>
<dbReference type="SUPFAM" id="SSF53448">
    <property type="entry name" value="Nucleotide-diphospho-sugar transferases"/>
    <property type="match status" value="1"/>
</dbReference>
<accession>A0ABY5M7U4</accession>
<gene>
    <name evidence="2" type="ORF">NQV15_02615</name>
</gene>
<name>A0ABY5M7U4_9ACTN</name>
<dbReference type="PANTHER" id="PTHR43646">
    <property type="entry name" value="GLYCOSYLTRANSFERASE"/>
    <property type="match status" value="1"/>
</dbReference>